<dbReference type="EMBL" id="JYDJ01000046">
    <property type="protein sequence ID" value="KRX47194.1"/>
    <property type="molecule type" value="Genomic_DNA"/>
</dbReference>
<gene>
    <name evidence="1" type="ORF">T05_3832</name>
</gene>
<dbReference type="Proteomes" id="UP000055048">
    <property type="component" value="Unassembled WGS sequence"/>
</dbReference>
<comment type="caution">
    <text evidence="1">The sequence shown here is derived from an EMBL/GenBank/DDBJ whole genome shotgun (WGS) entry which is preliminary data.</text>
</comment>
<keyword evidence="2" id="KW-1185">Reference proteome</keyword>
<name>A0A0V0U7I2_9BILA</name>
<evidence type="ECO:0000313" key="1">
    <source>
        <dbReference type="EMBL" id="KRX47194.1"/>
    </source>
</evidence>
<reference evidence="1 2" key="1">
    <citation type="submission" date="2015-01" db="EMBL/GenBank/DDBJ databases">
        <title>Evolution of Trichinella species and genotypes.</title>
        <authorList>
            <person name="Korhonen P.K."/>
            <person name="Edoardo P."/>
            <person name="Giuseppe L.R."/>
            <person name="Gasser R.B."/>
        </authorList>
    </citation>
    <scope>NUCLEOTIDE SEQUENCE [LARGE SCALE GENOMIC DNA]</scope>
    <source>
        <strain evidence="1">ISS417</strain>
    </source>
</reference>
<accession>A0A0V0U7I2</accession>
<proteinExistence type="predicted"/>
<sequence length="180" mass="20978">MNSDLFIILQLPKFKHPQNNLILNALQTYNLCQKLTVTNHSIFAVVHCCTAHHLIKVKWNVLVYKAHFFTLVKRTACIFDWMNIHKSSVNSSVFFFLFVMELADLKWLKIDTHNGVVKKKYPITTKWPICIDKSVLHTCVRCQKKYSFVLLIRTFQSSQCSFCDLFVTIILMGALSEIDF</sequence>
<protein>
    <submittedName>
        <fullName evidence="1">Uncharacterized protein</fullName>
    </submittedName>
</protein>
<evidence type="ECO:0000313" key="2">
    <source>
        <dbReference type="Proteomes" id="UP000055048"/>
    </source>
</evidence>
<dbReference type="AlphaFoldDB" id="A0A0V0U7I2"/>
<organism evidence="1 2">
    <name type="scientific">Trichinella murrelli</name>
    <dbReference type="NCBI Taxonomy" id="144512"/>
    <lineage>
        <taxon>Eukaryota</taxon>
        <taxon>Metazoa</taxon>
        <taxon>Ecdysozoa</taxon>
        <taxon>Nematoda</taxon>
        <taxon>Enoplea</taxon>
        <taxon>Dorylaimia</taxon>
        <taxon>Trichinellida</taxon>
        <taxon>Trichinellidae</taxon>
        <taxon>Trichinella</taxon>
    </lineage>
</organism>